<sequence length="519" mass="61029">MFKSFTSSSYHYLLSTTKKSDHCHGCILSTRLLIIWGFAMVLLCHIPAVLIFFILCLDREVDAHLRKQQLPLLTVTTNVMSLDRVEDLVNLYEAIIPGGRKLDNRQGDQKDKVKQFEESIVHAFKTVIKPQTYVIVDSRFTPREVKMLRIFGREIKALRIYFNMDIIEEFERAICNYCCETVSSITFFSCMLNHMRQINKPFENVESIRFYSCHIGNTLGQLQKWFPRMHELQFIYSYVANTTCIHDHFPEMKSLYVCNGDRKTIQELKRTFTNSDLKIFSLLNPQLKHLNITHDMVDETWSGSAAIIINYDLLTFISKNLKLETLTLNLTKSRYHLKRKWPSTVTMEAPNYGQWSYETLAAFVVHAEPKRLAIIVNDSLRNVFAVDKLQFFRQMPQLLELFIKCSYNDHTLDAIITLLTNCDTLEKITLFFNIESHMRQRPLTIILLSEFSQKFSRNIVVARKWAFEFEHKKDMDFEQYCFSFQKQNRGDIQFTYMLTLNIEALLMLRQSLQFGKKLS</sequence>
<evidence type="ECO:0000313" key="2">
    <source>
        <dbReference type="EMBL" id="KAJ6646912.1"/>
    </source>
</evidence>
<keyword evidence="3" id="KW-1185">Reference proteome</keyword>
<dbReference type="AlphaFoldDB" id="A0A9Q0S683"/>
<keyword evidence="1" id="KW-0812">Transmembrane</keyword>
<evidence type="ECO:0000256" key="1">
    <source>
        <dbReference type="SAM" id="Phobius"/>
    </source>
</evidence>
<dbReference type="OrthoDB" id="7799591at2759"/>
<proteinExistence type="predicted"/>
<dbReference type="Gene3D" id="3.80.10.10">
    <property type="entry name" value="Ribonuclease Inhibitor"/>
    <property type="match status" value="1"/>
</dbReference>
<protein>
    <submittedName>
        <fullName evidence="2">Uncharacterized protein</fullName>
    </submittedName>
</protein>
<comment type="caution">
    <text evidence="2">The sequence shown here is derived from an EMBL/GenBank/DDBJ whole genome shotgun (WGS) entry which is preliminary data.</text>
</comment>
<feature type="transmembrane region" description="Helical" evidence="1">
    <location>
        <begin position="34"/>
        <end position="57"/>
    </location>
</feature>
<keyword evidence="1" id="KW-0472">Membrane</keyword>
<accession>A0A9Q0S683</accession>
<organism evidence="2 3">
    <name type="scientific">Pseudolycoriella hygida</name>
    <dbReference type="NCBI Taxonomy" id="35572"/>
    <lineage>
        <taxon>Eukaryota</taxon>
        <taxon>Metazoa</taxon>
        <taxon>Ecdysozoa</taxon>
        <taxon>Arthropoda</taxon>
        <taxon>Hexapoda</taxon>
        <taxon>Insecta</taxon>
        <taxon>Pterygota</taxon>
        <taxon>Neoptera</taxon>
        <taxon>Endopterygota</taxon>
        <taxon>Diptera</taxon>
        <taxon>Nematocera</taxon>
        <taxon>Sciaroidea</taxon>
        <taxon>Sciaridae</taxon>
        <taxon>Pseudolycoriella</taxon>
    </lineage>
</organism>
<dbReference type="Proteomes" id="UP001151699">
    <property type="component" value="Chromosome A"/>
</dbReference>
<name>A0A9Q0S683_9DIPT</name>
<reference evidence="2" key="1">
    <citation type="submission" date="2022-07" db="EMBL/GenBank/DDBJ databases">
        <authorList>
            <person name="Trinca V."/>
            <person name="Uliana J.V.C."/>
            <person name="Torres T.T."/>
            <person name="Ward R.J."/>
            <person name="Monesi N."/>
        </authorList>
    </citation>
    <scope>NUCLEOTIDE SEQUENCE</scope>
    <source>
        <strain evidence="2">HSMRA1968</strain>
        <tissue evidence="2">Whole embryos</tissue>
    </source>
</reference>
<gene>
    <name evidence="2" type="ORF">Bhyg_02126</name>
</gene>
<evidence type="ECO:0000313" key="3">
    <source>
        <dbReference type="Proteomes" id="UP001151699"/>
    </source>
</evidence>
<keyword evidence="1" id="KW-1133">Transmembrane helix</keyword>
<dbReference type="InterPro" id="IPR032675">
    <property type="entry name" value="LRR_dom_sf"/>
</dbReference>
<dbReference type="EMBL" id="WJQU01000001">
    <property type="protein sequence ID" value="KAJ6646912.1"/>
    <property type="molecule type" value="Genomic_DNA"/>
</dbReference>